<evidence type="ECO:0000256" key="2">
    <source>
        <dbReference type="ARBA" id="ARBA00001946"/>
    </source>
</evidence>
<dbReference type="SUPFAM" id="SSF81606">
    <property type="entry name" value="PP2C-like"/>
    <property type="match status" value="1"/>
</dbReference>
<keyword evidence="14" id="KW-1185">Reference proteome</keyword>
<comment type="cofactor">
    <cofactor evidence="2 11">
        <name>Mg(2+)</name>
        <dbReference type="ChEBI" id="CHEBI:18420"/>
    </cofactor>
</comment>
<dbReference type="GO" id="GO:0004722">
    <property type="term" value="F:protein serine/threonine phosphatase activity"/>
    <property type="evidence" value="ECO:0007669"/>
    <property type="project" value="UniProtKB-EC"/>
</dbReference>
<dbReference type="InterPro" id="IPR039123">
    <property type="entry name" value="PPTC7"/>
</dbReference>
<reference evidence="13 14" key="1">
    <citation type="submission" date="2024-04" db="EMBL/GenBank/DDBJ databases">
        <title>Genome assembly C_amara_ONT_v2.</title>
        <authorList>
            <person name="Yant L."/>
            <person name="Moore C."/>
            <person name="Slenker M."/>
        </authorList>
    </citation>
    <scope>NUCLEOTIDE SEQUENCE [LARGE SCALE GENOMIC DNA]</scope>
    <source>
        <tissue evidence="13">Leaf</tissue>
    </source>
</reference>
<keyword evidence="6 11" id="KW-0460">Magnesium</keyword>
<protein>
    <recommendedName>
        <fullName evidence="11">Protein phosphatase</fullName>
        <ecNumber evidence="11">3.1.3.16</ecNumber>
    </recommendedName>
</protein>
<dbReference type="InterPro" id="IPR036457">
    <property type="entry name" value="PPM-type-like_dom_sf"/>
</dbReference>
<comment type="catalytic activity">
    <reaction evidence="9 11">
        <text>O-phospho-L-seryl-[protein] + H2O = L-seryl-[protein] + phosphate</text>
        <dbReference type="Rhea" id="RHEA:20629"/>
        <dbReference type="Rhea" id="RHEA-COMP:9863"/>
        <dbReference type="Rhea" id="RHEA-COMP:11604"/>
        <dbReference type="ChEBI" id="CHEBI:15377"/>
        <dbReference type="ChEBI" id="CHEBI:29999"/>
        <dbReference type="ChEBI" id="CHEBI:43474"/>
        <dbReference type="ChEBI" id="CHEBI:83421"/>
        <dbReference type="EC" id="3.1.3.16"/>
    </reaction>
</comment>
<gene>
    <name evidence="13" type="ORF">V5N11_031484</name>
</gene>
<comment type="similarity">
    <text evidence="3 11">Belongs to the PP2C family.</text>
</comment>
<evidence type="ECO:0000313" key="13">
    <source>
        <dbReference type="EMBL" id="KAL1194663.1"/>
    </source>
</evidence>
<evidence type="ECO:0000256" key="4">
    <source>
        <dbReference type="ARBA" id="ARBA00022723"/>
    </source>
</evidence>
<evidence type="ECO:0000256" key="10">
    <source>
        <dbReference type="ARBA" id="ARBA00048336"/>
    </source>
</evidence>
<evidence type="ECO:0000256" key="5">
    <source>
        <dbReference type="ARBA" id="ARBA00022801"/>
    </source>
</evidence>
<dbReference type="GO" id="GO:0046872">
    <property type="term" value="F:metal ion binding"/>
    <property type="evidence" value="ECO:0007669"/>
    <property type="project" value="UniProtKB-UniRule"/>
</dbReference>
<organism evidence="13 14">
    <name type="scientific">Cardamine amara subsp. amara</name>
    <dbReference type="NCBI Taxonomy" id="228776"/>
    <lineage>
        <taxon>Eukaryota</taxon>
        <taxon>Viridiplantae</taxon>
        <taxon>Streptophyta</taxon>
        <taxon>Embryophyta</taxon>
        <taxon>Tracheophyta</taxon>
        <taxon>Spermatophyta</taxon>
        <taxon>Magnoliopsida</taxon>
        <taxon>eudicotyledons</taxon>
        <taxon>Gunneridae</taxon>
        <taxon>Pentapetalae</taxon>
        <taxon>rosids</taxon>
        <taxon>malvids</taxon>
        <taxon>Brassicales</taxon>
        <taxon>Brassicaceae</taxon>
        <taxon>Cardamineae</taxon>
        <taxon>Cardamine</taxon>
    </lineage>
</organism>
<dbReference type="FunFam" id="3.60.40.10:FF:000138">
    <property type="entry name" value="5-azacytidine resistance protein azr1"/>
    <property type="match status" value="1"/>
</dbReference>
<name>A0ABD0ZJJ3_CARAN</name>
<comment type="catalytic activity">
    <reaction evidence="10 11">
        <text>O-phospho-L-threonyl-[protein] + H2O = L-threonyl-[protein] + phosphate</text>
        <dbReference type="Rhea" id="RHEA:47004"/>
        <dbReference type="Rhea" id="RHEA-COMP:11060"/>
        <dbReference type="Rhea" id="RHEA-COMP:11605"/>
        <dbReference type="ChEBI" id="CHEBI:15377"/>
        <dbReference type="ChEBI" id="CHEBI:30013"/>
        <dbReference type="ChEBI" id="CHEBI:43474"/>
        <dbReference type="ChEBI" id="CHEBI:61977"/>
        <dbReference type="EC" id="3.1.3.16"/>
    </reaction>
</comment>
<comment type="caution">
    <text evidence="13">The sequence shown here is derived from an EMBL/GenBank/DDBJ whole genome shotgun (WGS) entry which is preliminary data.</text>
</comment>
<evidence type="ECO:0000256" key="1">
    <source>
        <dbReference type="ARBA" id="ARBA00001936"/>
    </source>
</evidence>
<keyword evidence="8 11" id="KW-0464">Manganese</keyword>
<dbReference type="PROSITE" id="PS51746">
    <property type="entry name" value="PPM_2"/>
    <property type="match status" value="1"/>
</dbReference>
<dbReference type="Pfam" id="PF13672">
    <property type="entry name" value="PP2C_2"/>
    <property type="match status" value="1"/>
</dbReference>
<evidence type="ECO:0000256" key="11">
    <source>
        <dbReference type="RuleBase" id="RU366020"/>
    </source>
</evidence>
<keyword evidence="7 11" id="KW-0904">Protein phosphatase</keyword>
<dbReference type="Proteomes" id="UP001558713">
    <property type="component" value="Unassembled WGS sequence"/>
</dbReference>
<accession>A0ABD0ZJJ3</accession>
<dbReference type="AlphaFoldDB" id="A0ABD0ZJJ3"/>
<dbReference type="EMBL" id="JBANAX010000748">
    <property type="protein sequence ID" value="KAL1194663.1"/>
    <property type="molecule type" value="Genomic_DNA"/>
</dbReference>
<evidence type="ECO:0000313" key="14">
    <source>
        <dbReference type="Proteomes" id="UP001558713"/>
    </source>
</evidence>
<proteinExistence type="inferred from homology"/>
<dbReference type="Gene3D" id="3.60.40.10">
    <property type="entry name" value="PPM-type phosphatase domain"/>
    <property type="match status" value="2"/>
</dbReference>
<dbReference type="PANTHER" id="PTHR12320">
    <property type="entry name" value="PROTEIN PHOSPHATASE 2C"/>
    <property type="match status" value="1"/>
</dbReference>
<feature type="domain" description="PPM-type phosphatase" evidence="12">
    <location>
        <begin position="170"/>
        <end position="406"/>
    </location>
</feature>
<dbReference type="SMART" id="SM00331">
    <property type="entry name" value="PP2C_SIG"/>
    <property type="match status" value="1"/>
</dbReference>
<keyword evidence="4 11" id="KW-0479">Metal-binding</keyword>
<keyword evidence="5 11" id="KW-0378">Hydrolase</keyword>
<evidence type="ECO:0000259" key="12">
    <source>
        <dbReference type="PROSITE" id="PS51746"/>
    </source>
</evidence>
<evidence type="ECO:0000256" key="3">
    <source>
        <dbReference type="ARBA" id="ARBA00006702"/>
    </source>
</evidence>
<dbReference type="EC" id="3.1.3.16" evidence="11"/>
<evidence type="ECO:0000256" key="7">
    <source>
        <dbReference type="ARBA" id="ARBA00022912"/>
    </source>
</evidence>
<evidence type="ECO:0000256" key="9">
    <source>
        <dbReference type="ARBA" id="ARBA00047761"/>
    </source>
</evidence>
<evidence type="ECO:0000256" key="8">
    <source>
        <dbReference type="ARBA" id="ARBA00023211"/>
    </source>
</evidence>
<dbReference type="PANTHER" id="PTHR12320:SF83">
    <property type="entry name" value="PROTEIN PHOSPHATASE 2C 55-RELATED"/>
    <property type="match status" value="1"/>
</dbReference>
<comment type="cofactor">
    <cofactor evidence="1 11">
        <name>Mn(2+)</name>
        <dbReference type="ChEBI" id="CHEBI:29035"/>
    </cofactor>
</comment>
<dbReference type="SMART" id="SM00332">
    <property type="entry name" value="PP2Cc"/>
    <property type="match status" value="1"/>
</dbReference>
<evidence type="ECO:0000256" key="6">
    <source>
        <dbReference type="ARBA" id="ARBA00022842"/>
    </source>
</evidence>
<dbReference type="InterPro" id="IPR001932">
    <property type="entry name" value="PPM-type_phosphatase-like_dom"/>
</dbReference>
<sequence length="415" mass="44623">MIFSISGFGGFRRFHSRFTNPNGFLEPASSDLVLLNERRNLSVVGAVSRTFSVPSVYGPAFQGLAGGMVSGDSPNRGRISMRLGGKDRRENSTIYAYFAYRGAKRWIYLNRQRRGLGFRGLHSSLSDRFSAGNAPDVSFDNSVTEEQVRDSSDSVAAKLCTKPLKLVSGSCYLPHPDKQATGGEDAHFICSEEQALGVADGVGGWAELGIDAGYYSRELMSNSVNAIQDEPKGSIDTARVLEKAHTSTKSLGSSTACIIALTDQGLHAINLGDSGFMVVREGHTVFRSPVQQHDFNFTYQLESGSNGDLPSSGQVFTVAVAPGDVIIAGTDGLFDNLYNNEITAIVVHAVRAGIDPQVTAQKIAALARQRAVDKNRQTPFSTAAQDAGFRYYGGKLDDITVVVSYVAASKEEGKH</sequence>